<protein>
    <recommendedName>
        <fullName evidence="3">Nucleotide-diphospho-sugar transferase</fullName>
    </recommendedName>
</protein>
<gene>
    <name evidence="1" type="ORF">OQZ29_04680</name>
</gene>
<dbReference type="Gene3D" id="3.90.550.10">
    <property type="entry name" value="Spore Coat Polysaccharide Biosynthesis Protein SpsA, Chain A"/>
    <property type="match status" value="1"/>
</dbReference>
<sequence length="313" mass="37123">MKIDKTAVLLITFNRPDTTKSVIEAIIKYNPERLYVFSDGPRENKKVEDLILIKQIRELVKSIDWKGALFTRFMETNQGCGLGVSGAISWAFENEEQLIILEDDCVPSQSFFGFCNKLLDTYAHDTRIMHIAGTRWNEEYEVDDTSYFFSKYAHIWGWATWKRSWIKYDFLMQDWPDFRHKGLLHTILDNYFPLYKRWEYMFDNLYNQARKHTWDYQWQFAVFKNNGLCITPVKNLVTNIGDVGVHFSETTSAHHRKRDEIEEVLTEPKYFHSAYEFDKYHGRTFYLKGRSKFKLLYDATVAKILSKAKSKAI</sequence>
<name>A0A9X3I7Q9_9SPHI</name>
<evidence type="ECO:0000313" key="1">
    <source>
        <dbReference type="EMBL" id="MCX3264027.1"/>
    </source>
</evidence>
<organism evidence="1 2">
    <name type="scientific">Pedobacter agri</name>
    <dbReference type="NCBI Taxonomy" id="454586"/>
    <lineage>
        <taxon>Bacteria</taxon>
        <taxon>Pseudomonadati</taxon>
        <taxon>Bacteroidota</taxon>
        <taxon>Sphingobacteriia</taxon>
        <taxon>Sphingobacteriales</taxon>
        <taxon>Sphingobacteriaceae</taxon>
        <taxon>Pedobacter</taxon>
    </lineage>
</organism>
<dbReference type="Proteomes" id="UP001142592">
    <property type="component" value="Unassembled WGS sequence"/>
</dbReference>
<dbReference type="EMBL" id="JAPJUH010000002">
    <property type="protein sequence ID" value="MCX3264027.1"/>
    <property type="molecule type" value="Genomic_DNA"/>
</dbReference>
<dbReference type="RefSeq" id="WP_029204054.1">
    <property type="nucleotide sequence ID" value="NZ_JAPJUH010000002.1"/>
</dbReference>
<dbReference type="InterPro" id="IPR029044">
    <property type="entry name" value="Nucleotide-diphossugar_trans"/>
</dbReference>
<dbReference type="AlphaFoldDB" id="A0A9X3I7Q9"/>
<evidence type="ECO:0000313" key="2">
    <source>
        <dbReference type="Proteomes" id="UP001142592"/>
    </source>
</evidence>
<keyword evidence="2" id="KW-1185">Reference proteome</keyword>
<accession>A0A9X3I7Q9</accession>
<evidence type="ECO:0008006" key="3">
    <source>
        <dbReference type="Google" id="ProtNLM"/>
    </source>
</evidence>
<dbReference type="SUPFAM" id="SSF53448">
    <property type="entry name" value="Nucleotide-diphospho-sugar transferases"/>
    <property type="match status" value="1"/>
</dbReference>
<proteinExistence type="predicted"/>
<comment type="caution">
    <text evidence="1">The sequence shown here is derived from an EMBL/GenBank/DDBJ whole genome shotgun (WGS) entry which is preliminary data.</text>
</comment>
<reference evidence="1" key="1">
    <citation type="submission" date="2022-11" db="EMBL/GenBank/DDBJ databases">
        <authorList>
            <person name="Graham C."/>
            <person name="Newman J.D."/>
        </authorList>
    </citation>
    <scope>NUCLEOTIDE SEQUENCE</scope>
    <source>
        <strain evidence="1">DSM 19486</strain>
    </source>
</reference>